<dbReference type="AlphaFoldDB" id="M8C0C4"/>
<accession>M8C0C4</accession>
<evidence type="ECO:0000313" key="1">
    <source>
        <dbReference type="EnsemblPlants" id="EMT08638"/>
    </source>
</evidence>
<name>M8C0C4_AEGTA</name>
<reference evidence="1" key="1">
    <citation type="submission" date="2015-06" db="UniProtKB">
        <authorList>
            <consortium name="EnsemblPlants"/>
        </authorList>
    </citation>
    <scope>IDENTIFICATION</scope>
</reference>
<proteinExistence type="predicted"/>
<dbReference type="EnsemblPlants" id="EMT08638">
    <property type="protein sequence ID" value="EMT08638"/>
    <property type="gene ID" value="F775_00043"/>
</dbReference>
<sequence>MAIPGATTTALASGCGLAGDAAVGSGADATGQGCLVPDVASAGSSDGARTVDSCSAVQSYRPGVPTATNTTIRVGWKRRVCSEGKFILDIEKKMCGLSYEQLRFPCIEI</sequence>
<protein>
    <submittedName>
        <fullName evidence="1">Uncharacterized protein</fullName>
    </submittedName>
</protein>
<organism evidence="1">
    <name type="scientific">Aegilops tauschii</name>
    <name type="common">Tausch's goatgrass</name>
    <name type="synonym">Aegilops squarrosa</name>
    <dbReference type="NCBI Taxonomy" id="37682"/>
    <lineage>
        <taxon>Eukaryota</taxon>
        <taxon>Viridiplantae</taxon>
        <taxon>Streptophyta</taxon>
        <taxon>Embryophyta</taxon>
        <taxon>Tracheophyta</taxon>
        <taxon>Spermatophyta</taxon>
        <taxon>Magnoliopsida</taxon>
        <taxon>Liliopsida</taxon>
        <taxon>Poales</taxon>
        <taxon>Poaceae</taxon>
        <taxon>BOP clade</taxon>
        <taxon>Pooideae</taxon>
        <taxon>Triticodae</taxon>
        <taxon>Triticeae</taxon>
        <taxon>Triticinae</taxon>
        <taxon>Aegilops</taxon>
    </lineage>
</organism>